<sequence>MEQRFTFDGMAGLYGDARPTYPESMFDDIAAFAGLGSKDAILEIGCGTGQATQTFARRGFSILALEPGKELMGIAQQNLMKFPHIRFAETTFEAWPGKPETFKLVMAAQSFHWVAPDVRFAKTAEQLAPGGTLAVFWKCTHAAGTTARRGIRPPLFAIRAIAFRSTRGSVVSARRAFREVAR</sequence>
<dbReference type="EMBL" id="JACHBI010000001">
    <property type="protein sequence ID" value="MBB5571856.1"/>
    <property type="molecule type" value="Genomic_DNA"/>
</dbReference>
<dbReference type="Pfam" id="PF13649">
    <property type="entry name" value="Methyltransf_25"/>
    <property type="match status" value="1"/>
</dbReference>
<dbReference type="GO" id="GO:0008168">
    <property type="term" value="F:methyltransferase activity"/>
    <property type="evidence" value="ECO:0007669"/>
    <property type="project" value="UniProtKB-KW"/>
</dbReference>
<dbReference type="PANTHER" id="PTHR44942:SF4">
    <property type="entry name" value="METHYLTRANSFERASE TYPE 11 DOMAIN-CONTAINING PROTEIN"/>
    <property type="match status" value="1"/>
</dbReference>
<gene>
    <name evidence="4" type="ORF">GGD50_000432</name>
</gene>
<keyword evidence="2 4" id="KW-0808">Transferase</keyword>
<dbReference type="GO" id="GO:0032259">
    <property type="term" value="P:methylation"/>
    <property type="evidence" value="ECO:0007669"/>
    <property type="project" value="UniProtKB-KW"/>
</dbReference>
<dbReference type="InterPro" id="IPR051052">
    <property type="entry name" value="Diverse_substrate_MTase"/>
</dbReference>
<evidence type="ECO:0000256" key="2">
    <source>
        <dbReference type="ARBA" id="ARBA00022679"/>
    </source>
</evidence>
<accession>A0A7W8XM22</accession>
<evidence type="ECO:0000313" key="4">
    <source>
        <dbReference type="EMBL" id="MBB5571856.1"/>
    </source>
</evidence>
<dbReference type="AlphaFoldDB" id="A0A7W8XM22"/>
<dbReference type="CDD" id="cd02440">
    <property type="entry name" value="AdoMet_MTases"/>
    <property type="match status" value="1"/>
</dbReference>
<dbReference type="SUPFAM" id="SSF53335">
    <property type="entry name" value="S-adenosyl-L-methionine-dependent methyltransferases"/>
    <property type="match status" value="1"/>
</dbReference>
<dbReference type="RefSeq" id="WP_245407437.1">
    <property type="nucleotide sequence ID" value="NZ_JACHBI010000001.1"/>
</dbReference>
<dbReference type="InterPro" id="IPR029063">
    <property type="entry name" value="SAM-dependent_MTases_sf"/>
</dbReference>
<feature type="domain" description="Methyltransferase" evidence="3">
    <location>
        <begin position="41"/>
        <end position="131"/>
    </location>
</feature>
<keyword evidence="5" id="KW-1185">Reference proteome</keyword>
<protein>
    <submittedName>
        <fullName evidence="4">Trans-aconitate methyltransferase</fullName>
    </submittedName>
</protein>
<dbReference type="InterPro" id="IPR041698">
    <property type="entry name" value="Methyltransf_25"/>
</dbReference>
<proteinExistence type="predicted"/>
<comment type="caution">
    <text evidence="4">The sequence shown here is derived from an EMBL/GenBank/DDBJ whole genome shotgun (WGS) entry which is preliminary data.</text>
</comment>
<keyword evidence="1 4" id="KW-0489">Methyltransferase</keyword>
<evidence type="ECO:0000256" key="1">
    <source>
        <dbReference type="ARBA" id="ARBA00022603"/>
    </source>
</evidence>
<dbReference type="Proteomes" id="UP000549882">
    <property type="component" value="Unassembled WGS sequence"/>
</dbReference>
<organism evidence="4 5">
    <name type="scientific">Rhizobium paranaense</name>
    <dbReference type="NCBI Taxonomy" id="1650438"/>
    <lineage>
        <taxon>Bacteria</taxon>
        <taxon>Pseudomonadati</taxon>
        <taxon>Pseudomonadota</taxon>
        <taxon>Alphaproteobacteria</taxon>
        <taxon>Hyphomicrobiales</taxon>
        <taxon>Rhizobiaceae</taxon>
        <taxon>Rhizobium/Agrobacterium group</taxon>
        <taxon>Rhizobium</taxon>
    </lineage>
</organism>
<name>A0A7W8XM22_9HYPH</name>
<dbReference type="PANTHER" id="PTHR44942">
    <property type="entry name" value="METHYLTRANSF_11 DOMAIN-CONTAINING PROTEIN"/>
    <property type="match status" value="1"/>
</dbReference>
<evidence type="ECO:0000259" key="3">
    <source>
        <dbReference type="Pfam" id="PF13649"/>
    </source>
</evidence>
<reference evidence="4 5" key="1">
    <citation type="submission" date="2020-08" db="EMBL/GenBank/DDBJ databases">
        <title>Genomic Encyclopedia of Type Strains, Phase IV (KMG-V): Genome sequencing to study the core and pangenomes of soil and plant-associated prokaryotes.</title>
        <authorList>
            <person name="Whitman W."/>
        </authorList>
    </citation>
    <scope>NUCLEOTIDE SEQUENCE [LARGE SCALE GENOMIC DNA]</scope>
    <source>
        <strain evidence="4 5">SEMIA 4064</strain>
    </source>
</reference>
<evidence type="ECO:0000313" key="5">
    <source>
        <dbReference type="Proteomes" id="UP000549882"/>
    </source>
</evidence>
<dbReference type="Gene3D" id="3.40.50.150">
    <property type="entry name" value="Vaccinia Virus protein VP39"/>
    <property type="match status" value="1"/>
</dbReference>